<name>A0ABU7TU36_9HYPH</name>
<keyword evidence="5" id="KW-1185">Reference proteome</keyword>
<evidence type="ECO:0000313" key="4">
    <source>
        <dbReference type="EMBL" id="MEE7493185.1"/>
    </source>
</evidence>
<dbReference type="InterPro" id="IPR007127">
    <property type="entry name" value="RNA_pol_sigma_70_r1_1"/>
</dbReference>
<evidence type="ECO:0000313" key="5">
    <source>
        <dbReference type="Proteomes" id="UP001355206"/>
    </source>
</evidence>
<feature type="region of interest" description="Disordered" evidence="1">
    <location>
        <begin position="57"/>
        <end position="108"/>
    </location>
</feature>
<keyword evidence="2" id="KW-0812">Transmembrane</keyword>
<feature type="domain" description="RNA polymerase sigma factor 70 region 1.1" evidence="3">
    <location>
        <begin position="9"/>
        <end position="59"/>
    </location>
</feature>
<dbReference type="EMBL" id="MLCA01000011">
    <property type="protein sequence ID" value="MEE7493185.1"/>
    <property type="molecule type" value="Genomic_DNA"/>
</dbReference>
<proteinExistence type="predicted"/>
<sequence>MTQGLDRGTLDRLVALGQARGTLTADDLRAALPVERMDVDALVLVMLELEAAGVSVEPEAFGPPTDRPVPVSITLPNPGPGAAPPVREAQAGPSAAFAAPAPAAPAAREPIPEDGADAGGAVLLAGLATVLILGAALLLL</sequence>
<comment type="caution">
    <text evidence="4">The sequence shown here is derived from an EMBL/GenBank/DDBJ whole genome shotgun (WGS) entry which is preliminary data.</text>
</comment>
<dbReference type="Proteomes" id="UP001355206">
    <property type="component" value="Unassembled WGS sequence"/>
</dbReference>
<feature type="compositionally biased region" description="Low complexity" evidence="1">
    <location>
        <begin position="89"/>
        <end position="108"/>
    </location>
</feature>
<evidence type="ECO:0000256" key="1">
    <source>
        <dbReference type="SAM" id="MobiDB-lite"/>
    </source>
</evidence>
<keyword evidence="2" id="KW-0472">Membrane</keyword>
<dbReference type="Gene3D" id="1.10.220.120">
    <property type="entry name" value="Sigma-70 factor, region 1.1"/>
    <property type="match status" value="1"/>
</dbReference>
<accession>A0ABU7TU36</accession>
<dbReference type="Pfam" id="PF03979">
    <property type="entry name" value="Sigma70_r1_1"/>
    <property type="match status" value="1"/>
</dbReference>
<feature type="transmembrane region" description="Helical" evidence="2">
    <location>
        <begin position="118"/>
        <end position="139"/>
    </location>
</feature>
<gene>
    <name evidence="4" type="ORF">MOTC310_23090</name>
</gene>
<reference evidence="4 5" key="1">
    <citation type="journal article" date="2012" name="Genet. Mol. Biol.">
        <title>Analysis of 16S rRNA and mxaF genes revealing insights into Methylobacterium niche-specific plant association.</title>
        <authorList>
            <person name="Dourado M.N."/>
            <person name="Andreote F.D."/>
            <person name="Dini-Andreote F."/>
            <person name="Conti R."/>
            <person name="Araujo J.M."/>
            <person name="Araujo W.L."/>
        </authorList>
    </citation>
    <scope>NUCLEOTIDE SEQUENCE [LARGE SCALE GENOMIC DNA]</scope>
    <source>
        <strain evidence="4 5">TC3-10</strain>
    </source>
</reference>
<organism evidence="4 5">
    <name type="scientific">Methylobacterium oryzae</name>
    <dbReference type="NCBI Taxonomy" id="334852"/>
    <lineage>
        <taxon>Bacteria</taxon>
        <taxon>Pseudomonadati</taxon>
        <taxon>Pseudomonadota</taxon>
        <taxon>Alphaproteobacteria</taxon>
        <taxon>Hyphomicrobiales</taxon>
        <taxon>Methylobacteriaceae</taxon>
        <taxon>Methylobacterium</taxon>
    </lineage>
</organism>
<dbReference type="RefSeq" id="WP_331303441.1">
    <property type="nucleotide sequence ID" value="NZ_MLCA01000011.1"/>
</dbReference>
<evidence type="ECO:0000256" key="2">
    <source>
        <dbReference type="SAM" id="Phobius"/>
    </source>
</evidence>
<evidence type="ECO:0000259" key="3">
    <source>
        <dbReference type="Pfam" id="PF03979"/>
    </source>
</evidence>
<dbReference type="InterPro" id="IPR042189">
    <property type="entry name" value="RNA_pol_sigma_70_r1_1_sf"/>
</dbReference>
<keyword evidence="2" id="KW-1133">Transmembrane helix</keyword>
<protein>
    <recommendedName>
        <fullName evidence="3">RNA polymerase sigma factor 70 region 1.1 domain-containing protein</fullName>
    </recommendedName>
</protein>